<accession>A0A1J3FKD2</accession>
<evidence type="ECO:0000313" key="2">
    <source>
        <dbReference type="EMBL" id="JAU44351.1"/>
    </source>
</evidence>
<dbReference type="EMBL" id="GEVK01008481">
    <property type="protein sequence ID" value="JAU44351.1"/>
    <property type="molecule type" value="Transcribed_RNA"/>
</dbReference>
<dbReference type="InterPro" id="IPR006566">
    <property type="entry name" value="FBD"/>
</dbReference>
<name>A0A1J3FKD2_NOCCA</name>
<evidence type="ECO:0000259" key="1">
    <source>
        <dbReference type="SMART" id="SM00579"/>
    </source>
</evidence>
<gene>
    <name evidence="2" type="ORF">LC_TR1518_c1_g1_i1_g.5114</name>
</gene>
<reference evidence="2" key="1">
    <citation type="submission" date="2016-07" db="EMBL/GenBank/DDBJ databases">
        <title>De novo transcriptome assembly of four accessions of the metal hyperaccumulator plant Noccaea caerulescens.</title>
        <authorList>
            <person name="Blande D."/>
            <person name="Halimaa P."/>
            <person name="Tervahauta A.I."/>
            <person name="Aarts M.G."/>
            <person name="Karenlampi S.O."/>
        </authorList>
    </citation>
    <scope>NUCLEOTIDE SEQUENCE</scope>
</reference>
<dbReference type="AlphaFoldDB" id="A0A1J3FKD2"/>
<sequence length="127" mass="14490">MLPTLLESCPILKSIVLDLTRPTIATEQITVSSAVPQCLLSSLEFVEIKCCCKGEVVAMKLPNYFAENSVFLKKLVLRWSGYVLEEDSVLRELLALSWRSSRREIEVFVPLKRTCTWVRNQAELNDK</sequence>
<dbReference type="SMART" id="SM00579">
    <property type="entry name" value="FBD"/>
    <property type="match status" value="1"/>
</dbReference>
<organism evidence="2">
    <name type="scientific">Noccaea caerulescens</name>
    <name type="common">Alpine penny-cress</name>
    <name type="synonym">Thlaspi caerulescens</name>
    <dbReference type="NCBI Taxonomy" id="107243"/>
    <lineage>
        <taxon>Eukaryota</taxon>
        <taxon>Viridiplantae</taxon>
        <taxon>Streptophyta</taxon>
        <taxon>Embryophyta</taxon>
        <taxon>Tracheophyta</taxon>
        <taxon>Spermatophyta</taxon>
        <taxon>Magnoliopsida</taxon>
        <taxon>eudicotyledons</taxon>
        <taxon>Gunneridae</taxon>
        <taxon>Pentapetalae</taxon>
        <taxon>rosids</taxon>
        <taxon>malvids</taxon>
        <taxon>Brassicales</taxon>
        <taxon>Brassicaceae</taxon>
        <taxon>Coluteocarpeae</taxon>
        <taxon>Noccaea</taxon>
    </lineage>
</organism>
<protein>
    <submittedName>
        <fullName evidence="2">Putative F-box/FBD/LRR-repeat protein</fullName>
    </submittedName>
</protein>
<dbReference type="Pfam" id="PF08387">
    <property type="entry name" value="FBD"/>
    <property type="match status" value="1"/>
</dbReference>
<proteinExistence type="predicted"/>
<feature type="domain" description="FBD" evidence="1">
    <location>
        <begin position="37"/>
        <end position="108"/>
    </location>
</feature>